<organism evidence="9 10">
    <name type="scientific">Sorangium cellulosum</name>
    <name type="common">Polyangium cellulosum</name>
    <dbReference type="NCBI Taxonomy" id="56"/>
    <lineage>
        <taxon>Bacteria</taxon>
        <taxon>Pseudomonadati</taxon>
        <taxon>Myxococcota</taxon>
        <taxon>Polyangia</taxon>
        <taxon>Polyangiales</taxon>
        <taxon>Polyangiaceae</taxon>
        <taxon>Sorangium</taxon>
    </lineage>
</organism>
<evidence type="ECO:0000313" key="9">
    <source>
        <dbReference type="EMBL" id="KYF89939.1"/>
    </source>
</evidence>
<sequence length="250" mass="26280">MAFLQSAPEAATAVPIKLDPVSLVLHASGPVFLVVWLLIFAALLVWVIAVLKVLQLARLTSQQARFEQESAHAHSPDQLFALAQRHADAPGARVVLELSRRVGTSKLLDSIAKRAIVTETQRASSLMPTLSSIAAASPFVGLFGTVYGIMDAFLRIGQQKSASLPVVAPAIGEALIATAIGLFAAIPAVIAYNALNKRIDDLLAALEAASEGWVEIASLPATAAARGVQESIPLALQRSSDRPTPVMPKG</sequence>
<gene>
    <name evidence="9" type="ORF">BE17_22725</name>
</gene>
<keyword evidence="5 7" id="KW-0472">Membrane</keyword>
<keyword evidence="6" id="KW-0653">Protein transport</keyword>
<proteinExistence type="inferred from homology"/>
<dbReference type="PANTHER" id="PTHR30625:SF3">
    <property type="entry name" value="TOL-PAL SYSTEM PROTEIN TOLQ"/>
    <property type="match status" value="1"/>
</dbReference>
<keyword evidence="3 7" id="KW-0812">Transmembrane</keyword>
<feature type="transmembrane region" description="Helical" evidence="7">
    <location>
        <begin position="31"/>
        <end position="54"/>
    </location>
</feature>
<dbReference type="Pfam" id="PF01618">
    <property type="entry name" value="MotA_ExbB"/>
    <property type="match status" value="1"/>
</dbReference>
<dbReference type="GO" id="GO:0017038">
    <property type="term" value="P:protein import"/>
    <property type="evidence" value="ECO:0007669"/>
    <property type="project" value="TreeGrafter"/>
</dbReference>
<keyword evidence="6" id="KW-0813">Transport</keyword>
<accession>A0A150SBX9</accession>
<feature type="transmembrane region" description="Helical" evidence="7">
    <location>
        <begin position="170"/>
        <end position="192"/>
    </location>
</feature>
<reference evidence="9 10" key="1">
    <citation type="submission" date="2014-02" db="EMBL/GenBank/DDBJ databases">
        <title>The small core and large imbalanced accessory genome model reveals a collaborative survival strategy of Sorangium cellulosum strains in nature.</title>
        <authorList>
            <person name="Han K."/>
            <person name="Peng R."/>
            <person name="Blom J."/>
            <person name="Li Y.-Z."/>
        </authorList>
    </citation>
    <scope>NUCLEOTIDE SEQUENCE [LARGE SCALE GENOMIC DNA]</scope>
    <source>
        <strain evidence="9 10">So0011-07</strain>
    </source>
</reference>
<evidence type="ECO:0000313" key="10">
    <source>
        <dbReference type="Proteomes" id="UP000075635"/>
    </source>
</evidence>
<dbReference type="Proteomes" id="UP000075635">
    <property type="component" value="Unassembled WGS sequence"/>
</dbReference>
<comment type="subcellular location">
    <subcellularLocation>
        <location evidence="1">Cell membrane</location>
        <topology evidence="1">Multi-pass membrane protein</topology>
    </subcellularLocation>
    <subcellularLocation>
        <location evidence="6">Membrane</location>
        <topology evidence="6">Multi-pass membrane protein</topology>
    </subcellularLocation>
</comment>
<comment type="caution">
    <text evidence="9">The sequence shown here is derived from an EMBL/GenBank/DDBJ whole genome shotgun (WGS) entry which is preliminary data.</text>
</comment>
<feature type="domain" description="MotA/TolQ/ExbB proton channel" evidence="8">
    <location>
        <begin position="104"/>
        <end position="207"/>
    </location>
</feature>
<comment type="similarity">
    <text evidence="6">Belongs to the exbB/tolQ family.</text>
</comment>
<evidence type="ECO:0000256" key="3">
    <source>
        <dbReference type="ARBA" id="ARBA00022692"/>
    </source>
</evidence>
<evidence type="ECO:0000256" key="5">
    <source>
        <dbReference type="ARBA" id="ARBA00023136"/>
    </source>
</evidence>
<evidence type="ECO:0000256" key="6">
    <source>
        <dbReference type="RuleBase" id="RU004057"/>
    </source>
</evidence>
<dbReference type="GO" id="GO:0005886">
    <property type="term" value="C:plasma membrane"/>
    <property type="evidence" value="ECO:0007669"/>
    <property type="project" value="UniProtKB-SubCell"/>
</dbReference>
<evidence type="ECO:0000256" key="7">
    <source>
        <dbReference type="SAM" id="Phobius"/>
    </source>
</evidence>
<evidence type="ECO:0000259" key="8">
    <source>
        <dbReference type="Pfam" id="PF01618"/>
    </source>
</evidence>
<keyword evidence="4 7" id="KW-1133">Transmembrane helix</keyword>
<name>A0A150SBX9_SORCE</name>
<evidence type="ECO:0000256" key="4">
    <source>
        <dbReference type="ARBA" id="ARBA00022989"/>
    </source>
</evidence>
<keyword evidence="2" id="KW-1003">Cell membrane</keyword>
<dbReference type="EMBL" id="JEMB01001170">
    <property type="protein sequence ID" value="KYF89939.1"/>
    <property type="molecule type" value="Genomic_DNA"/>
</dbReference>
<dbReference type="PANTHER" id="PTHR30625">
    <property type="entry name" value="PROTEIN TOLQ"/>
    <property type="match status" value="1"/>
</dbReference>
<dbReference type="InterPro" id="IPR002898">
    <property type="entry name" value="MotA_ExbB_proton_chnl"/>
</dbReference>
<dbReference type="AlphaFoldDB" id="A0A150SBX9"/>
<dbReference type="InterPro" id="IPR050790">
    <property type="entry name" value="ExbB/TolQ_transport"/>
</dbReference>
<evidence type="ECO:0000256" key="2">
    <source>
        <dbReference type="ARBA" id="ARBA00022475"/>
    </source>
</evidence>
<protein>
    <submittedName>
        <fullName evidence="9">Transporter</fullName>
    </submittedName>
</protein>
<feature type="transmembrane region" description="Helical" evidence="7">
    <location>
        <begin position="130"/>
        <end position="150"/>
    </location>
</feature>
<evidence type="ECO:0000256" key="1">
    <source>
        <dbReference type="ARBA" id="ARBA00004651"/>
    </source>
</evidence>